<organism evidence="2 3">
    <name type="scientific">Paenibacillus borealis</name>
    <dbReference type="NCBI Taxonomy" id="160799"/>
    <lineage>
        <taxon>Bacteria</taxon>
        <taxon>Bacillati</taxon>
        <taxon>Bacillota</taxon>
        <taxon>Bacilli</taxon>
        <taxon>Bacillales</taxon>
        <taxon>Paenibacillaceae</taxon>
        <taxon>Paenibacillus</taxon>
    </lineage>
</organism>
<feature type="signal peptide" evidence="1">
    <location>
        <begin position="1"/>
        <end position="27"/>
    </location>
</feature>
<dbReference type="SUPFAM" id="SSF53850">
    <property type="entry name" value="Periplasmic binding protein-like II"/>
    <property type="match status" value="1"/>
</dbReference>
<dbReference type="KEGG" id="pbd:PBOR_04875"/>
<sequence length="453" mass="49569">MRKIKGLSVLLLCFAFLLTACSGGNNAANNTKANATAEPAATEAVAEATAEPTAAPVDMGGRVIKVAAWWDLKPAGNSASEKERLAKITEVEQKYNCKFEFVNVPFEEFMPKFTATALTGEPFADIVIMEYNSAWPAILKGQLMKVSEYTTAASNINNEANLLVKAPKIANEDYAFAEPGVGGAGIHYNRDLFKKLGLPDLQELYASGQWNWDKFVEVAKQATKDTDNDGKIDTYGFSGWAIDMLRNFSAANGGKLVDEATSTQGLTDPKVIEAAEFINRLYNVENVVKVKGADKVGYDEFNTFKDGDVAMFPAPIWNLGDLTFDFGVVPFPNGPSGSPEVTYADNGKNAFFIPKGVKDPQAVYQAFEDTYDITQTGDFPSQEWLESIYAHEEDVAMMHDHINNTGQILLETAYPEYPTYGYMKDIIVDNQSVTATAEKYKPEAEASIAKLGK</sequence>
<dbReference type="PROSITE" id="PS51257">
    <property type="entry name" value="PROKAR_LIPOPROTEIN"/>
    <property type="match status" value="1"/>
</dbReference>
<dbReference type="HOGENOM" id="CLU_591752_0_0_9"/>
<gene>
    <name evidence="2" type="ORF">PBOR_04875</name>
</gene>
<dbReference type="Gene3D" id="3.40.190.10">
    <property type="entry name" value="Periplasmic binding protein-like II"/>
    <property type="match status" value="1"/>
</dbReference>
<evidence type="ECO:0000313" key="2">
    <source>
        <dbReference type="EMBL" id="AIQ56342.1"/>
    </source>
</evidence>
<dbReference type="EMBL" id="CP009285">
    <property type="protein sequence ID" value="AIQ56342.1"/>
    <property type="molecule type" value="Genomic_DNA"/>
</dbReference>
<dbReference type="Proteomes" id="UP000029518">
    <property type="component" value="Chromosome"/>
</dbReference>
<dbReference type="InterPro" id="IPR006059">
    <property type="entry name" value="SBP"/>
</dbReference>
<name>A0A089L6C5_PAEBO</name>
<dbReference type="PANTHER" id="PTHR43649:SF30">
    <property type="entry name" value="ABC TRANSPORTER SUBSTRATE-BINDING PROTEIN"/>
    <property type="match status" value="1"/>
</dbReference>
<proteinExistence type="predicted"/>
<keyword evidence="1" id="KW-0732">Signal</keyword>
<accession>A0A089L6C5</accession>
<evidence type="ECO:0000256" key="1">
    <source>
        <dbReference type="SAM" id="SignalP"/>
    </source>
</evidence>
<dbReference type="InterPro" id="IPR050490">
    <property type="entry name" value="Bact_solute-bd_prot1"/>
</dbReference>
<dbReference type="PANTHER" id="PTHR43649">
    <property type="entry name" value="ARABINOSE-BINDING PROTEIN-RELATED"/>
    <property type="match status" value="1"/>
</dbReference>
<dbReference type="RefSeq" id="WP_042210694.1">
    <property type="nucleotide sequence ID" value="NZ_CP009285.1"/>
</dbReference>
<dbReference type="OrthoDB" id="383937at2"/>
<feature type="chain" id="PRO_5001846102" evidence="1">
    <location>
        <begin position="28"/>
        <end position="453"/>
    </location>
</feature>
<evidence type="ECO:0000313" key="3">
    <source>
        <dbReference type="Proteomes" id="UP000029518"/>
    </source>
</evidence>
<dbReference type="AlphaFoldDB" id="A0A089L6C5"/>
<protein>
    <submittedName>
        <fullName evidence="2">ABC transporter substrate-binding protein</fullName>
    </submittedName>
</protein>
<keyword evidence="3" id="KW-1185">Reference proteome</keyword>
<dbReference type="Pfam" id="PF01547">
    <property type="entry name" value="SBP_bac_1"/>
    <property type="match status" value="1"/>
</dbReference>
<reference evidence="2" key="1">
    <citation type="submission" date="2014-08" db="EMBL/GenBank/DDBJ databases">
        <title>Comparative genomics of the Paenibacillus odorifer group.</title>
        <authorList>
            <person name="den Bakker H.C."/>
            <person name="Tsai Y.-C.Y.-C."/>
            <person name="Martin N."/>
            <person name="Korlach J."/>
            <person name="Wiedmann M."/>
        </authorList>
    </citation>
    <scope>NUCLEOTIDE SEQUENCE [LARGE SCALE GENOMIC DNA]</scope>
    <source>
        <strain evidence="2">DSM 13188</strain>
    </source>
</reference>